<evidence type="ECO:0000313" key="5">
    <source>
        <dbReference type="EMBL" id="KAF1938599.1"/>
    </source>
</evidence>
<organism evidence="5 6">
    <name type="scientific">Clathrospora elynae</name>
    <dbReference type="NCBI Taxonomy" id="706981"/>
    <lineage>
        <taxon>Eukaryota</taxon>
        <taxon>Fungi</taxon>
        <taxon>Dikarya</taxon>
        <taxon>Ascomycota</taxon>
        <taxon>Pezizomycotina</taxon>
        <taxon>Dothideomycetes</taxon>
        <taxon>Pleosporomycetidae</taxon>
        <taxon>Pleosporales</taxon>
        <taxon>Diademaceae</taxon>
        <taxon>Clathrospora</taxon>
    </lineage>
</organism>
<dbReference type="GO" id="GO:0003677">
    <property type="term" value="F:DNA binding"/>
    <property type="evidence" value="ECO:0007669"/>
    <property type="project" value="InterPro"/>
</dbReference>
<evidence type="ECO:0000256" key="3">
    <source>
        <dbReference type="SAM" id="MobiDB-lite"/>
    </source>
</evidence>
<evidence type="ECO:0000256" key="2">
    <source>
        <dbReference type="ARBA" id="ARBA00023242"/>
    </source>
</evidence>
<gene>
    <name evidence="5" type="ORF">EJ02DRAFT_410076</name>
</gene>
<dbReference type="EMBL" id="ML976100">
    <property type="protein sequence ID" value="KAF1938599.1"/>
    <property type="molecule type" value="Genomic_DNA"/>
</dbReference>
<dbReference type="GO" id="GO:0006351">
    <property type="term" value="P:DNA-templated transcription"/>
    <property type="evidence" value="ECO:0007669"/>
    <property type="project" value="InterPro"/>
</dbReference>
<dbReference type="InterPro" id="IPR050987">
    <property type="entry name" value="AtrR-like"/>
</dbReference>
<feature type="region of interest" description="Disordered" evidence="3">
    <location>
        <begin position="109"/>
        <end position="140"/>
    </location>
</feature>
<protein>
    <recommendedName>
        <fullName evidence="4">Zn(2)-C6 fungal-type domain-containing protein</fullName>
    </recommendedName>
</protein>
<dbReference type="SMART" id="SM00906">
    <property type="entry name" value="Fungal_trans"/>
    <property type="match status" value="1"/>
</dbReference>
<feature type="region of interest" description="Disordered" evidence="3">
    <location>
        <begin position="478"/>
        <end position="502"/>
    </location>
</feature>
<reference evidence="5" key="1">
    <citation type="journal article" date="2020" name="Stud. Mycol.">
        <title>101 Dothideomycetes genomes: a test case for predicting lifestyles and emergence of pathogens.</title>
        <authorList>
            <person name="Haridas S."/>
            <person name="Albert R."/>
            <person name="Binder M."/>
            <person name="Bloem J."/>
            <person name="Labutti K."/>
            <person name="Salamov A."/>
            <person name="Andreopoulos B."/>
            <person name="Baker S."/>
            <person name="Barry K."/>
            <person name="Bills G."/>
            <person name="Bluhm B."/>
            <person name="Cannon C."/>
            <person name="Castanera R."/>
            <person name="Culley D."/>
            <person name="Daum C."/>
            <person name="Ezra D."/>
            <person name="Gonzalez J."/>
            <person name="Henrissat B."/>
            <person name="Kuo A."/>
            <person name="Liang C."/>
            <person name="Lipzen A."/>
            <person name="Lutzoni F."/>
            <person name="Magnuson J."/>
            <person name="Mondo S."/>
            <person name="Nolan M."/>
            <person name="Ohm R."/>
            <person name="Pangilinan J."/>
            <person name="Park H.-J."/>
            <person name="Ramirez L."/>
            <person name="Alfaro M."/>
            <person name="Sun H."/>
            <person name="Tritt A."/>
            <person name="Yoshinaga Y."/>
            <person name="Zwiers L.-H."/>
            <person name="Turgeon B."/>
            <person name="Goodwin S."/>
            <person name="Spatafora J."/>
            <person name="Crous P."/>
            <person name="Grigoriev I."/>
        </authorList>
    </citation>
    <scope>NUCLEOTIDE SEQUENCE</scope>
    <source>
        <strain evidence="5">CBS 161.51</strain>
    </source>
</reference>
<sequence>MDVEPPRPTKKRHLAAEERQRAIRACDECRRLKEKCEDGTPCRRCRHLRRSCKFNVAPAAVDKRGPGFANSLEELMDRLRCMESILKHHFPNIALDTVSLRRTCDSLSSRTPWPGQNEMTVESLESPANAQPSESPGIEDEDCTIENVDGTTVHYSGEFSHWNFSMHIKRNMDELMAKSNVPSLENVNRVPDFIRVGEADPGSTSISDIVAVIPPRPVAAFLVNVFFRHATSFYYYVDRRWLDDMLENIYTNATGLRTKDATAVCVVLMVLAVGTQYVHLESPKQHSSRSTGFSVSPDTQSSWELDIGSAFYRKVTKLLSEVIHSGSLLSVQVFLLLGLYSLPIDASGLSYIYLNLAIKVAIQNGMHRKVSRGVLDASTKEIRRRIWWTAYCMERKIGIYHGRPTSIVRSDIDADIPRSPDATQMNDDSFNPFGLLESIYLTGQAEAFLYEISCLRTCARSEVGTILNRIKRMKTNLRGHWSPPRRDAPSASTTYQAEHPRSRAEMHSRLECCLLHMFIGRPFILAHRQVRAGGHLKDTNTTGAPSEVPRRKAAESHVQWDFLVQDCVAAAMEVISICQIMQTGNMGLGKSSYIEYSSCRASLLVLIAYSICYRTNEFSNTLQIGLNAIREMASAGDSARSEVSLLETLEAALHQLHVFNPIPNQPTATEANNSVQEGYEGFLSWYKNLGSSANSRAGPSTCNDYVAQAATVHNRDPGPHVLPNRGDATVTSTPDDLSIDDYPFDFDLIDSDGSVAFFTSDFNEHGNSERELFESLLWMPK</sequence>
<dbReference type="Proteomes" id="UP000800038">
    <property type="component" value="Unassembled WGS sequence"/>
</dbReference>
<evidence type="ECO:0000256" key="1">
    <source>
        <dbReference type="ARBA" id="ARBA00022723"/>
    </source>
</evidence>
<dbReference type="AlphaFoldDB" id="A0A6A5SGT8"/>
<accession>A0A6A5SGT8</accession>
<keyword evidence="2" id="KW-0539">Nucleus</keyword>
<dbReference type="InterPro" id="IPR007219">
    <property type="entry name" value="XnlR_reg_dom"/>
</dbReference>
<proteinExistence type="predicted"/>
<dbReference type="SUPFAM" id="SSF57701">
    <property type="entry name" value="Zn2/Cys6 DNA-binding domain"/>
    <property type="match status" value="1"/>
</dbReference>
<dbReference type="InterPro" id="IPR001138">
    <property type="entry name" value="Zn2Cys6_DnaBD"/>
</dbReference>
<dbReference type="PANTHER" id="PTHR46910:SF23">
    <property type="entry name" value="THIAMINE REPRESSIBLE GENES REGULATORY PROTEIN THI1"/>
    <property type="match status" value="1"/>
</dbReference>
<dbReference type="Pfam" id="PF00172">
    <property type="entry name" value="Zn_clus"/>
    <property type="match status" value="1"/>
</dbReference>
<dbReference type="OrthoDB" id="3266505at2759"/>
<dbReference type="PROSITE" id="PS50048">
    <property type="entry name" value="ZN2_CY6_FUNGAL_2"/>
    <property type="match status" value="1"/>
</dbReference>
<dbReference type="GO" id="GO:0000981">
    <property type="term" value="F:DNA-binding transcription factor activity, RNA polymerase II-specific"/>
    <property type="evidence" value="ECO:0007669"/>
    <property type="project" value="InterPro"/>
</dbReference>
<keyword evidence="1" id="KW-0479">Metal-binding</keyword>
<evidence type="ECO:0000259" key="4">
    <source>
        <dbReference type="PROSITE" id="PS50048"/>
    </source>
</evidence>
<dbReference type="GO" id="GO:0008270">
    <property type="term" value="F:zinc ion binding"/>
    <property type="evidence" value="ECO:0007669"/>
    <property type="project" value="InterPro"/>
</dbReference>
<dbReference type="PROSITE" id="PS00463">
    <property type="entry name" value="ZN2_CY6_FUNGAL_1"/>
    <property type="match status" value="1"/>
</dbReference>
<name>A0A6A5SGT8_9PLEO</name>
<dbReference type="CDD" id="cd00067">
    <property type="entry name" value="GAL4"/>
    <property type="match status" value="1"/>
</dbReference>
<feature type="domain" description="Zn(2)-C6 fungal-type" evidence="4">
    <location>
        <begin position="25"/>
        <end position="54"/>
    </location>
</feature>
<evidence type="ECO:0000313" key="6">
    <source>
        <dbReference type="Proteomes" id="UP000800038"/>
    </source>
</evidence>
<dbReference type="CDD" id="cd12148">
    <property type="entry name" value="fungal_TF_MHR"/>
    <property type="match status" value="1"/>
</dbReference>
<dbReference type="InterPro" id="IPR036864">
    <property type="entry name" value="Zn2-C6_fun-type_DNA-bd_sf"/>
</dbReference>
<dbReference type="PANTHER" id="PTHR46910">
    <property type="entry name" value="TRANSCRIPTION FACTOR PDR1"/>
    <property type="match status" value="1"/>
</dbReference>
<dbReference type="Gene3D" id="4.10.240.10">
    <property type="entry name" value="Zn(2)-C6 fungal-type DNA-binding domain"/>
    <property type="match status" value="1"/>
</dbReference>
<dbReference type="Pfam" id="PF04082">
    <property type="entry name" value="Fungal_trans"/>
    <property type="match status" value="1"/>
</dbReference>
<dbReference type="SMART" id="SM00066">
    <property type="entry name" value="GAL4"/>
    <property type="match status" value="1"/>
</dbReference>
<keyword evidence="6" id="KW-1185">Reference proteome</keyword>